<dbReference type="CDD" id="cd19916">
    <property type="entry name" value="OphMA_like"/>
    <property type="match status" value="1"/>
</dbReference>
<dbReference type="Pfam" id="PF00590">
    <property type="entry name" value="TP_methylase"/>
    <property type="match status" value="1"/>
</dbReference>
<keyword evidence="2" id="KW-0808">Transferase</keyword>
<dbReference type="Proteomes" id="UP000294832">
    <property type="component" value="Unassembled WGS sequence"/>
</dbReference>
<dbReference type="InterPro" id="IPR035996">
    <property type="entry name" value="4pyrrol_Methylase_sf"/>
</dbReference>
<evidence type="ECO:0000259" key="1">
    <source>
        <dbReference type="Pfam" id="PF00590"/>
    </source>
</evidence>
<evidence type="ECO:0000313" key="3">
    <source>
        <dbReference type="Proteomes" id="UP000294832"/>
    </source>
</evidence>
<gene>
    <name evidence="2" type="ORF">EDC91_1138</name>
</gene>
<dbReference type="InterPro" id="IPR014777">
    <property type="entry name" value="4pyrrole_Mease_sub1"/>
</dbReference>
<comment type="caution">
    <text evidence="2">The sequence shown here is derived from an EMBL/GenBank/DDBJ whole genome shotgun (WGS) entry which is preliminary data.</text>
</comment>
<dbReference type="GO" id="GO:0008168">
    <property type="term" value="F:methyltransferase activity"/>
    <property type="evidence" value="ECO:0007669"/>
    <property type="project" value="UniProtKB-KW"/>
</dbReference>
<feature type="domain" description="Tetrapyrrole methylase" evidence="1">
    <location>
        <begin position="6"/>
        <end position="209"/>
    </location>
</feature>
<organism evidence="2 3">
    <name type="scientific">Shewanella fodinae</name>
    <dbReference type="NCBI Taxonomy" id="552357"/>
    <lineage>
        <taxon>Bacteria</taxon>
        <taxon>Pseudomonadati</taxon>
        <taxon>Pseudomonadota</taxon>
        <taxon>Gammaproteobacteria</taxon>
        <taxon>Alteromonadales</taxon>
        <taxon>Shewanellaceae</taxon>
        <taxon>Shewanella</taxon>
    </lineage>
</organism>
<dbReference type="EMBL" id="SLWF01000013">
    <property type="protein sequence ID" value="TCN83916.1"/>
    <property type="molecule type" value="Genomic_DNA"/>
</dbReference>
<protein>
    <submittedName>
        <fullName evidence="2">Tetrapyrrole (Corrin/porphyrin) methylase-like protein</fullName>
    </submittedName>
</protein>
<keyword evidence="2" id="KW-0489">Methyltransferase</keyword>
<dbReference type="InterPro" id="IPR000878">
    <property type="entry name" value="4pyrrol_Mease"/>
</dbReference>
<proteinExistence type="predicted"/>
<name>A0A4R2F9U0_9GAMM</name>
<dbReference type="RefSeq" id="WP_133038992.1">
    <property type="nucleotide sequence ID" value="NZ_SLWF01000013.1"/>
</dbReference>
<dbReference type="AlphaFoldDB" id="A0A4R2F9U0"/>
<dbReference type="GO" id="GO:0032259">
    <property type="term" value="P:methylation"/>
    <property type="evidence" value="ECO:0007669"/>
    <property type="project" value="UniProtKB-KW"/>
</dbReference>
<reference evidence="2 3" key="1">
    <citation type="submission" date="2019-03" db="EMBL/GenBank/DDBJ databases">
        <title>Freshwater and sediment microbial communities from various areas in North America, analyzing microbe dynamics in response to fracking.</title>
        <authorList>
            <person name="Lamendella R."/>
        </authorList>
    </citation>
    <scope>NUCLEOTIDE SEQUENCE [LARGE SCALE GENOMIC DNA]</scope>
    <source>
        <strain evidence="2 3">74A</strain>
    </source>
</reference>
<dbReference type="Gene3D" id="3.40.1010.10">
    <property type="entry name" value="Cobalt-precorrin-4 Transmethylase, Domain 1"/>
    <property type="match status" value="1"/>
</dbReference>
<sequence length="265" mass="29377">MGKGSLVCVGTGLQLAGHVTVIGKSYIESAEEVFSLMPDAFGQRWLEGLNTNITDLQQFYAKAGEVKNRRLTYEQMTEAIMTAVRAGKRVVGVFYGHPGVFACVPHMAIARAQKEGFQASMEPGISAEDCLWADLGIDPGNYGCQSLEASQLMFFEHQLDNAGYVLLWQIALAGEHTLTGFSTTEERLRVLVDLLRQWYPEQHKVCLYEASNLPIGACRAEWVYLKDLPEATLHAITTLVIPPVRELQYNLRVLNQLGLTPEDLG</sequence>
<keyword evidence="3" id="KW-1185">Reference proteome</keyword>
<evidence type="ECO:0000313" key="2">
    <source>
        <dbReference type="EMBL" id="TCN83916.1"/>
    </source>
</evidence>
<accession>A0A4R2F9U0</accession>
<dbReference type="OrthoDB" id="1459304at2"/>
<dbReference type="SUPFAM" id="SSF53790">
    <property type="entry name" value="Tetrapyrrole methylase"/>
    <property type="match status" value="1"/>
</dbReference>